<dbReference type="Gene3D" id="3.40.50.1820">
    <property type="entry name" value="alpha/beta hydrolase"/>
    <property type="match status" value="1"/>
</dbReference>
<evidence type="ECO:0000256" key="4">
    <source>
        <dbReference type="ARBA" id="ARBA00022692"/>
    </source>
</evidence>
<comment type="similarity">
    <text evidence="2 10">Belongs to the GPI inositol-deacylase family.</text>
</comment>
<dbReference type="PANTHER" id="PTHR15495:SF7">
    <property type="entry name" value="GPI INOSITOL-DEACYLASE"/>
    <property type="match status" value="1"/>
</dbReference>
<sequence>MEFELKQDWHKEIPKMYRVGNKILKKEFLIKEKIIKNLKGRMARYFYALLSCLSLCCLLYSVLYVTRLLPSSTCSMSWSRPQYTLITSIDNSSNIGRDMLYPSGYNVYKYVEGKKFRQEGKNKKTLKVIFVPGHSGSYQQIRSIASRLESNSNNNNNNNINYEFYTFNFGEEYSGLSPGILLRESEFIYKELKTNKMIITNNKENKNIILIGHSMGGIVVLSLIEKCMIMAMKNNSFEQHLLQNIRGVILTSTPIIRPVFTFQNEWNKWYKMHLLPMLSSPSSLLLSSISSKNITMNYILSISGSVNDFMIEPMLSYYKHKKTKNNSIFPFSFFHSLLSTQCNTINRPIDHQATIWCHDLVEVIAYIIQAEFLSDSQYSFQALKQDLGYQYYKPIWSNFIDQQKSWDHNDWNIDKKYNWVNTIIDWNNNNKNKNKNNEYDKMKQQIYGSSTVKDVQLYRYKPNEDTKIVLICNTPITFLEICDETQSIPCTNYLNNNMMSNNIPVFLHYNFVSKLQNMHQSIIPRSIIMVSTNKILELQESKSSHYSLLQFDVMHINNSLLDFSSKCTLWQGLPMYFNLTSIHGSHSWYTKIPILSGMISNENQPIELSGHMFNALQITINPIKNNINNNSINSNYICINGFSGSQIAPMNGIYQRINNDNNTSFYFIQHLSYWYSPKWNFKDLTNSNKLYLYRFQNNSEDIWVFGTKLNSNMFTAYCEESNLNSPNDCKYWSVYENTYGGWFRFKNSIFMQYCYPNDLSLLRIMTKDNWFDSWFFISSIQSTTHTLLIPRNGKHYLKIILQLYPESNINNINEIDIHLQHLTFPSIFQTIVHDFNDILYIIQFLFCFTLIQYIFNNNNNTLSFFNGFSMVITPIIGILWFLFWNNNFIQSDIGLHCQHLFWLFTSQNNIVSWIKYLQLSLIFLYFWSVQCFLTIIFSVFHLFIHSSFLLFFFKHTFFSYLFDFLCIITIIVIRFYQSVSIQYYGIINISICVILIFKYWYYQSNNHNNHRPSSNIIMLEHSYLIFLLLTHWDLCFSIPHFIHISSISFNQRDLELLIIFFILFFSSYGYSVFQLSQSHSKIRFFLFFSFLILNIIFRSNSHIFMLLCWHFIKICVIILSPCFSGPKVKSE</sequence>
<evidence type="ECO:0000256" key="8">
    <source>
        <dbReference type="ARBA" id="ARBA00022989"/>
    </source>
</evidence>
<dbReference type="EC" id="3.1.-.-" evidence="10"/>
<comment type="function">
    <text evidence="10">Involved in inositol deacylation of GPI-anchored proteins which plays important roles in the quality control and ER-associated degradation of GPI-anchored proteins.</text>
</comment>
<protein>
    <recommendedName>
        <fullName evidence="10">GPI inositol-deacylase</fullName>
        <ecNumber evidence="10">3.1.-.-</ecNumber>
    </recommendedName>
</protein>
<dbReference type="InterPro" id="IPR029058">
    <property type="entry name" value="AB_hydrolase_fold"/>
</dbReference>
<dbReference type="Pfam" id="PF07819">
    <property type="entry name" value="PGAP1"/>
    <property type="match status" value="1"/>
</dbReference>
<keyword evidence="7 10" id="KW-0653">Protein transport</keyword>
<reference evidence="12 13" key="1">
    <citation type="journal article" date="2013" name="Curr. Biol.">
        <title>The Genome of the Foraminiferan Reticulomyxa filosa.</title>
        <authorList>
            <person name="Glockner G."/>
            <person name="Hulsmann N."/>
            <person name="Schleicher M."/>
            <person name="Noegel A.A."/>
            <person name="Eichinger L."/>
            <person name="Gallinger C."/>
            <person name="Pawlowski J."/>
            <person name="Sierra R."/>
            <person name="Euteneuer U."/>
            <person name="Pillet L."/>
            <person name="Moustafa A."/>
            <person name="Platzer M."/>
            <person name="Groth M."/>
            <person name="Szafranski K."/>
            <person name="Schliwa M."/>
        </authorList>
    </citation>
    <scope>NUCLEOTIDE SEQUENCE [LARGE SCALE GENOMIC DNA]</scope>
</reference>
<keyword evidence="4 10" id="KW-0812">Transmembrane</keyword>
<evidence type="ECO:0000313" key="12">
    <source>
        <dbReference type="EMBL" id="ETO20926.1"/>
    </source>
</evidence>
<keyword evidence="6 10" id="KW-0256">Endoplasmic reticulum</keyword>
<dbReference type="GO" id="GO:0006888">
    <property type="term" value="P:endoplasmic reticulum to Golgi vesicle-mediated transport"/>
    <property type="evidence" value="ECO:0007669"/>
    <property type="project" value="TreeGrafter"/>
</dbReference>
<dbReference type="GO" id="GO:0050185">
    <property type="term" value="F:phosphatidylinositol deacylase activity"/>
    <property type="evidence" value="ECO:0007669"/>
    <property type="project" value="TreeGrafter"/>
</dbReference>
<dbReference type="SUPFAM" id="SSF53474">
    <property type="entry name" value="alpha/beta-Hydrolases"/>
    <property type="match status" value="1"/>
</dbReference>
<evidence type="ECO:0000313" key="13">
    <source>
        <dbReference type="Proteomes" id="UP000023152"/>
    </source>
</evidence>
<comment type="subcellular location">
    <subcellularLocation>
        <location evidence="1">Endoplasmic reticulum membrane</location>
        <topology evidence="1">Multi-pass membrane protein</topology>
    </subcellularLocation>
</comment>
<evidence type="ECO:0000259" key="11">
    <source>
        <dbReference type="Pfam" id="PF07819"/>
    </source>
</evidence>
<dbReference type="GO" id="GO:0006505">
    <property type="term" value="P:GPI anchor metabolic process"/>
    <property type="evidence" value="ECO:0007669"/>
    <property type="project" value="TreeGrafter"/>
</dbReference>
<keyword evidence="9 10" id="KW-0472">Membrane</keyword>
<organism evidence="12 13">
    <name type="scientific">Reticulomyxa filosa</name>
    <dbReference type="NCBI Taxonomy" id="46433"/>
    <lineage>
        <taxon>Eukaryota</taxon>
        <taxon>Sar</taxon>
        <taxon>Rhizaria</taxon>
        <taxon>Retaria</taxon>
        <taxon>Foraminifera</taxon>
        <taxon>Monothalamids</taxon>
        <taxon>Reticulomyxidae</taxon>
        <taxon>Reticulomyxa</taxon>
    </lineage>
</organism>
<feature type="transmembrane region" description="Helical" evidence="10">
    <location>
        <begin position="1023"/>
        <end position="1042"/>
    </location>
</feature>
<keyword evidence="8 10" id="KW-1133">Transmembrane helix</keyword>
<evidence type="ECO:0000256" key="2">
    <source>
        <dbReference type="ARBA" id="ARBA00006931"/>
    </source>
</evidence>
<dbReference type="PANTHER" id="PTHR15495">
    <property type="entry name" value="NEGATIVE REGULATOR OF VESICLE FORMATION-RELATED"/>
    <property type="match status" value="1"/>
</dbReference>
<feature type="transmembrane region" description="Helical" evidence="10">
    <location>
        <begin position="1080"/>
        <end position="1097"/>
    </location>
</feature>
<evidence type="ECO:0000256" key="9">
    <source>
        <dbReference type="ARBA" id="ARBA00023136"/>
    </source>
</evidence>
<gene>
    <name evidence="12" type="ORF">RFI_16279</name>
</gene>
<dbReference type="InterPro" id="IPR039529">
    <property type="entry name" value="PGAP1/BST1"/>
</dbReference>
<feature type="transmembrane region" description="Helical" evidence="10">
    <location>
        <begin position="838"/>
        <end position="855"/>
    </location>
</feature>
<comment type="caution">
    <text evidence="12">The sequence shown here is derived from an EMBL/GenBank/DDBJ whole genome shotgun (WGS) entry which is preliminary data.</text>
</comment>
<feature type="transmembrane region" description="Helical" evidence="10">
    <location>
        <begin position="1103"/>
        <end position="1123"/>
    </location>
</feature>
<evidence type="ECO:0000256" key="3">
    <source>
        <dbReference type="ARBA" id="ARBA00022448"/>
    </source>
</evidence>
<feature type="transmembrane region" description="Helical" evidence="10">
    <location>
        <begin position="982"/>
        <end position="1002"/>
    </location>
</feature>
<feature type="transmembrane region" description="Helical" evidence="10">
    <location>
        <begin position="956"/>
        <end position="976"/>
    </location>
</feature>
<feature type="transmembrane region" description="Helical" evidence="10">
    <location>
        <begin position="862"/>
        <end position="883"/>
    </location>
</feature>
<evidence type="ECO:0000256" key="6">
    <source>
        <dbReference type="ARBA" id="ARBA00022824"/>
    </source>
</evidence>
<feature type="domain" description="GPI inositol-deacylase PGAP1-like alpha/beta" evidence="11">
    <location>
        <begin position="127"/>
        <end position="367"/>
    </location>
</feature>
<dbReference type="GO" id="GO:0005789">
    <property type="term" value="C:endoplasmic reticulum membrane"/>
    <property type="evidence" value="ECO:0007669"/>
    <property type="project" value="UniProtKB-SubCell"/>
</dbReference>
<feature type="transmembrane region" description="Helical" evidence="10">
    <location>
        <begin position="45"/>
        <end position="65"/>
    </location>
</feature>
<evidence type="ECO:0000256" key="5">
    <source>
        <dbReference type="ARBA" id="ARBA00022801"/>
    </source>
</evidence>
<keyword evidence="5 10" id="KW-0378">Hydrolase</keyword>
<keyword evidence="3 10" id="KW-0813">Transport</keyword>
<accession>X6N4K5</accession>
<keyword evidence="13" id="KW-1185">Reference proteome</keyword>
<dbReference type="AlphaFoldDB" id="X6N4K5"/>
<feature type="transmembrane region" description="Helical" evidence="10">
    <location>
        <begin position="1054"/>
        <end position="1073"/>
    </location>
</feature>
<feature type="transmembrane region" description="Helical" evidence="10">
    <location>
        <begin position="922"/>
        <end position="944"/>
    </location>
</feature>
<dbReference type="InterPro" id="IPR012908">
    <property type="entry name" value="PGAP1-ab_dom-like"/>
</dbReference>
<evidence type="ECO:0000256" key="10">
    <source>
        <dbReference type="RuleBase" id="RU365011"/>
    </source>
</evidence>
<dbReference type="EMBL" id="ASPP01012100">
    <property type="protein sequence ID" value="ETO20926.1"/>
    <property type="molecule type" value="Genomic_DNA"/>
</dbReference>
<proteinExistence type="inferred from homology"/>
<evidence type="ECO:0000256" key="1">
    <source>
        <dbReference type="ARBA" id="ARBA00004477"/>
    </source>
</evidence>
<dbReference type="Proteomes" id="UP000023152">
    <property type="component" value="Unassembled WGS sequence"/>
</dbReference>
<dbReference type="OrthoDB" id="348976at2759"/>
<dbReference type="GO" id="GO:0015031">
    <property type="term" value="P:protein transport"/>
    <property type="evidence" value="ECO:0007669"/>
    <property type="project" value="UniProtKB-KW"/>
</dbReference>
<evidence type="ECO:0000256" key="7">
    <source>
        <dbReference type="ARBA" id="ARBA00022927"/>
    </source>
</evidence>
<name>X6N4K5_RETFI</name>